<dbReference type="RefSeq" id="WP_134336772.1">
    <property type="nucleotide sequence ID" value="NZ_BMCZ01000002.1"/>
</dbReference>
<evidence type="ECO:0000313" key="3">
    <source>
        <dbReference type="EMBL" id="TEW65906.1"/>
    </source>
</evidence>
<feature type="transmembrane region" description="Helical" evidence="1">
    <location>
        <begin position="150"/>
        <end position="167"/>
    </location>
</feature>
<gene>
    <name evidence="3" type="ORF">E2R65_12290</name>
    <name evidence="2" type="ORF">GGR35_001900</name>
</gene>
<evidence type="ECO:0000313" key="2">
    <source>
        <dbReference type="EMBL" id="MBB3969297.1"/>
    </source>
</evidence>
<dbReference type="AlphaFoldDB" id="A0A4Y8AD96"/>
<feature type="transmembrane region" description="Helical" evidence="1">
    <location>
        <begin position="173"/>
        <end position="192"/>
    </location>
</feature>
<evidence type="ECO:0000313" key="5">
    <source>
        <dbReference type="Proteomes" id="UP000583101"/>
    </source>
</evidence>
<reference evidence="2 5" key="3">
    <citation type="submission" date="2020-08" db="EMBL/GenBank/DDBJ databases">
        <title>Genomic Encyclopedia of Type Strains, Phase IV (KMG-IV): sequencing the most valuable type-strain genomes for metagenomic binning, comparative biology and taxonomic classification.</title>
        <authorList>
            <person name="Goeker M."/>
        </authorList>
    </citation>
    <scope>NUCLEOTIDE SEQUENCE [LARGE SCALE GENOMIC DNA]</scope>
    <source>
        <strain evidence="2 5">DSM 100995</strain>
    </source>
</reference>
<comment type="caution">
    <text evidence="3">The sequence shown here is derived from an EMBL/GenBank/DDBJ whole genome shotgun (WGS) entry which is preliminary data.</text>
</comment>
<evidence type="ECO:0000313" key="4">
    <source>
        <dbReference type="Proteomes" id="UP000297248"/>
    </source>
</evidence>
<accession>A0A4Y8AD96</accession>
<sequence length="255" mass="29526">MKKTLYYKEQFGRKNSYKEFFLNASYSFASIARLPLEIFTRKNFGERYFSFPHIIVFTVVMALFPIGYIKAQQFAFGGFDAGTMITKFTTWYIFLAAVFKVSLQRREEVKRLPNVFDFERFSLSTGILNPRIRQFPINGKIQDIRTVETLIEPCLFFIVGLGLSILFQPIGYLIVVCSIFYSLSYVAAYNIGDHYIMDLIDNMICAEELADVFVDDKSQDSARGFRTYGRKPVDPDLRRKVADAMFEDDEPVYAV</sequence>
<keyword evidence="5" id="KW-1185">Reference proteome</keyword>
<keyword evidence="1" id="KW-0472">Membrane</keyword>
<reference evidence="3" key="2">
    <citation type="submission" date="2019-03" db="EMBL/GenBank/DDBJ databases">
        <authorList>
            <person name="Yan Y.-Q."/>
            <person name="Du Z.-J."/>
        </authorList>
    </citation>
    <scope>NUCLEOTIDE SEQUENCE</scope>
    <source>
        <strain evidence="3">PP-F2FG21</strain>
    </source>
</reference>
<name>A0A4Y8AD96_9SPHI</name>
<organism evidence="3 4">
    <name type="scientific">Mucilaginibacter phyllosphaerae</name>
    <dbReference type="NCBI Taxonomy" id="1812349"/>
    <lineage>
        <taxon>Bacteria</taxon>
        <taxon>Pseudomonadati</taxon>
        <taxon>Bacteroidota</taxon>
        <taxon>Sphingobacteriia</taxon>
        <taxon>Sphingobacteriales</taxon>
        <taxon>Sphingobacteriaceae</taxon>
        <taxon>Mucilaginibacter</taxon>
    </lineage>
</organism>
<feature type="transmembrane region" description="Helical" evidence="1">
    <location>
        <begin position="81"/>
        <end position="103"/>
    </location>
</feature>
<feature type="transmembrane region" description="Helical" evidence="1">
    <location>
        <begin position="48"/>
        <end position="69"/>
    </location>
</feature>
<dbReference type="Proteomes" id="UP000583101">
    <property type="component" value="Unassembled WGS sequence"/>
</dbReference>
<dbReference type="Proteomes" id="UP000297248">
    <property type="component" value="Unassembled WGS sequence"/>
</dbReference>
<keyword evidence="1" id="KW-1133">Transmembrane helix</keyword>
<dbReference type="OrthoDB" id="676747at2"/>
<dbReference type="EMBL" id="SNQG01000004">
    <property type="protein sequence ID" value="TEW65906.1"/>
    <property type="molecule type" value="Genomic_DNA"/>
</dbReference>
<keyword evidence="1" id="KW-0812">Transmembrane</keyword>
<protein>
    <submittedName>
        <fullName evidence="3">Uncharacterized protein</fullName>
    </submittedName>
</protein>
<evidence type="ECO:0000256" key="1">
    <source>
        <dbReference type="SAM" id="Phobius"/>
    </source>
</evidence>
<reference evidence="3 4" key="1">
    <citation type="journal article" date="2016" name="Int. J. Syst. Evol. Microbiol.">
        <title>Proposal of Mucilaginibacter phyllosphaerae sp. nov. isolated from the phyllosphere of Galium album.</title>
        <authorList>
            <person name="Aydogan E.L."/>
            <person name="Busse H.J."/>
            <person name="Moser G."/>
            <person name="Muller C."/>
            <person name="Kampfer P."/>
            <person name="Glaeser S.P."/>
        </authorList>
    </citation>
    <scope>NUCLEOTIDE SEQUENCE [LARGE SCALE GENOMIC DNA]</scope>
    <source>
        <strain evidence="3 4">PP-F2FG21</strain>
    </source>
</reference>
<dbReference type="EMBL" id="JACIEG010000003">
    <property type="protein sequence ID" value="MBB3969297.1"/>
    <property type="molecule type" value="Genomic_DNA"/>
</dbReference>
<proteinExistence type="predicted"/>